<name>A0ABR2L894_9EUKA</name>
<evidence type="ECO:0000313" key="3">
    <source>
        <dbReference type="EMBL" id="KAK8899580.1"/>
    </source>
</evidence>
<accession>A0ABR2L894</accession>
<dbReference type="InterPro" id="IPR001452">
    <property type="entry name" value="SH3_domain"/>
</dbReference>
<organism evidence="3 4">
    <name type="scientific">Tritrichomonas musculus</name>
    <dbReference type="NCBI Taxonomy" id="1915356"/>
    <lineage>
        <taxon>Eukaryota</taxon>
        <taxon>Metamonada</taxon>
        <taxon>Parabasalia</taxon>
        <taxon>Tritrichomonadida</taxon>
        <taxon>Tritrichomonadidae</taxon>
        <taxon>Tritrichomonas</taxon>
    </lineage>
</organism>
<evidence type="ECO:0000259" key="2">
    <source>
        <dbReference type="Pfam" id="PF07653"/>
    </source>
</evidence>
<feature type="domain" description="SH3" evidence="2">
    <location>
        <begin position="80"/>
        <end position="131"/>
    </location>
</feature>
<sequence length="192" mass="20928">MAKLVNLFGTLENSYKNSHQKAVSDLASIQQRNDKISQNETQDLSSSVGDSFAQTNPLNFNVFDFLPPSIIFQDDLQATYMTAQKSFGIKVLSVNAGDIVKVISQNPVTSTVRIENMSGIRGKVPKNMLAVNKSVKPATYLVKSQHMDGDLQILPGQFVCGILNDGKVVTCKNVLGKIGKVPLEKLQLSEGQ</sequence>
<keyword evidence="4" id="KW-1185">Reference proteome</keyword>
<evidence type="ECO:0000313" key="4">
    <source>
        <dbReference type="Proteomes" id="UP001470230"/>
    </source>
</evidence>
<gene>
    <name evidence="3" type="ORF">M9Y10_001896</name>
</gene>
<keyword evidence="1" id="KW-0728">SH3 domain</keyword>
<dbReference type="Proteomes" id="UP001470230">
    <property type="component" value="Unassembled WGS sequence"/>
</dbReference>
<proteinExistence type="predicted"/>
<evidence type="ECO:0000256" key="1">
    <source>
        <dbReference type="ARBA" id="ARBA00022443"/>
    </source>
</evidence>
<reference evidence="3 4" key="1">
    <citation type="submission" date="2024-04" db="EMBL/GenBank/DDBJ databases">
        <title>Tritrichomonas musculus Genome.</title>
        <authorList>
            <person name="Alves-Ferreira E."/>
            <person name="Grigg M."/>
            <person name="Lorenzi H."/>
            <person name="Galac M."/>
        </authorList>
    </citation>
    <scope>NUCLEOTIDE SEQUENCE [LARGE SCALE GENOMIC DNA]</scope>
    <source>
        <strain evidence="3 4">EAF2021</strain>
    </source>
</reference>
<dbReference type="InterPro" id="IPR036028">
    <property type="entry name" value="SH3-like_dom_sf"/>
</dbReference>
<comment type="caution">
    <text evidence="3">The sequence shown here is derived from an EMBL/GenBank/DDBJ whole genome shotgun (WGS) entry which is preliminary data.</text>
</comment>
<protein>
    <recommendedName>
        <fullName evidence="2">SH3 domain-containing protein</fullName>
    </recommendedName>
</protein>
<dbReference type="SUPFAM" id="SSF50044">
    <property type="entry name" value="SH3-domain"/>
    <property type="match status" value="1"/>
</dbReference>
<dbReference type="EMBL" id="JAPFFF010000001">
    <property type="protein sequence ID" value="KAK8899580.1"/>
    <property type="molecule type" value="Genomic_DNA"/>
</dbReference>
<dbReference type="Pfam" id="PF07653">
    <property type="entry name" value="SH3_2"/>
    <property type="match status" value="1"/>
</dbReference>